<dbReference type="STRING" id="7370.A0A1I8M5Y8"/>
<dbReference type="VEuPathDB" id="VectorBase:MDOA001566"/>
<reference evidence="1" key="1">
    <citation type="submission" date="2020-05" db="UniProtKB">
        <authorList>
            <consortium name="EnsemblMetazoa"/>
        </authorList>
    </citation>
    <scope>IDENTIFICATION</scope>
    <source>
        <strain evidence="1">Aabys</strain>
    </source>
</reference>
<evidence type="ECO:0000313" key="1">
    <source>
        <dbReference type="EnsemblMetazoa" id="MDOA001566-PA"/>
    </source>
</evidence>
<dbReference type="OrthoDB" id="1925699at2759"/>
<gene>
    <name evidence="1" type="primary">101890671</name>
</gene>
<proteinExistence type="predicted"/>
<protein>
    <submittedName>
        <fullName evidence="1">Uncharacterized protein</fullName>
    </submittedName>
</protein>
<organism evidence="1">
    <name type="scientific">Musca domestica</name>
    <name type="common">House fly</name>
    <dbReference type="NCBI Taxonomy" id="7370"/>
    <lineage>
        <taxon>Eukaryota</taxon>
        <taxon>Metazoa</taxon>
        <taxon>Ecdysozoa</taxon>
        <taxon>Arthropoda</taxon>
        <taxon>Hexapoda</taxon>
        <taxon>Insecta</taxon>
        <taxon>Pterygota</taxon>
        <taxon>Neoptera</taxon>
        <taxon>Endopterygota</taxon>
        <taxon>Diptera</taxon>
        <taxon>Brachycera</taxon>
        <taxon>Muscomorpha</taxon>
        <taxon>Muscoidea</taxon>
        <taxon>Muscidae</taxon>
        <taxon>Musca</taxon>
    </lineage>
</organism>
<dbReference type="EnsemblMetazoa" id="MDOA001566-RA">
    <property type="protein sequence ID" value="MDOA001566-PA"/>
    <property type="gene ID" value="MDOA001566"/>
</dbReference>
<dbReference type="InterPro" id="IPR006616">
    <property type="entry name" value="DM9_repeat"/>
</dbReference>
<dbReference type="eggNOG" id="ENOG502QVPV">
    <property type="taxonomic scope" value="Eukaryota"/>
</dbReference>
<dbReference type="RefSeq" id="XP_005187294.3">
    <property type="nucleotide sequence ID" value="XM_005187237.4"/>
</dbReference>
<dbReference type="AlphaFoldDB" id="A0A1I8M5Y8"/>
<sequence>METGIKTESSWEHNSLVGFVIVLQRKLKVVFEMDHKWITCDNGTVPPLAVVGGYDSDGDTIYIGRAEFAGDLLPAKVIPAKGKAYVCYDGKEYEIETCEVLTGLRYQWIAAANGDVPEAAIKVGRASDGDFLYAGRGFWQGSLSLGKVHPSHGCLYIPYGAEEVSLTDYEVLTQPDQWISATADSMPEDALEGGCDVDGDPIYVGRVCRHGDLLPAKVIPNKGGAYICWDGEEEKVEDFQVLVGAGFMWVACENGNIVPGAVPAGITCDGETLYVGRAEHAGSLSVGKVHPSHGCIYIPFGGEEASIESYEVLVRL</sequence>
<dbReference type="Pfam" id="PF11901">
    <property type="entry name" value="DM9"/>
    <property type="match status" value="2"/>
</dbReference>
<dbReference type="KEGG" id="mde:101890671"/>
<dbReference type="PANTHER" id="PTHR31649:SF10">
    <property type="entry name" value="IP19903P-RELATED"/>
    <property type="match status" value="1"/>
</dbReference>
<accession>A0A1I8M5Y8</accession>
<name>A0A1I8M5Y8_MUSDO</name>
<dbReference type="PANTHER" id="PTHR31649">
    <property type="entry name" value="AGAP009604-PA"/>
    <property type="match status" value="1"/>
</dbReference>
<dbReference type="VEuPathDB" id="VectorBase:MDOMA2_003437"/>
<dbReference type="SMART" id="SM00696">
    <property type="entry name" value="DM9"/>
    <property type="match status" value="4"/>
</dbReference>